<dbReference type="SMART" id="SM00530">
    <property type="entry name" value="HTH_XRE"/>
    <property type="match status" value="1"/>
</dbReference>
<dbReference type="InterPro" id="IPR010982">
    <property type="entry name" value="Lambda_DNA-bd_dom_sf"/>
</dbReference>
<dbReference type="PANTHER" id="PTHR46797:SF1">
    <property type="entry name" value="METHYLPHOSPHONATE SYNTHASE"/>
    <property type="match status" value="1"/>
</dbReference>
<dbReference type="GO" id="GO:0005829">
    <property type="term" value="C:cytosol"/>
    <property type="evidence" value="ECO:0007669"/>
    <property type="project" value="TreeGrafter"/>
</dbReference>
<evidence type="ECO:0000256" key="1">
    <source>
        <dbReference type="ARBA" id="ARBA00023125"/>
    </source>
</evidence>
<feature type="domain" description="HTH cro/C1-type" evidence="3">
    <location>
        <begin position="35"/>
        <end position="89"/>
    </location>
</feature>
<dbReference type="Gene3D" id="2.60.120.10">
    <property type="entry name" value="Jelly Rolls"/>
    <property type="match status" value="1"/>
</dbReference>
<comment type="caution">
    <text evidence="4">The sequence shown here is derived from an EMBL/GenBank/DDBJ whole genome shotgun (WGS) entry which is preliminary data.</text>
</comment>
<reference evidence="4 5" key="1">
    <citation type="submission" date="2016-09" db="EMBL/GenBank/DDBJ databases">
        <title>Pseudonocardia autotrophica DSM535, a candidate organism with high potential of specific P450 cytochromes.</title>
        <authorList>
            <person name="Grumaz C."/>
            <person name="Vainshtein Y."/>
            <person name="Kirstahler P."/>
            <person name="Sohn K."/>
        </authorList>
    </citation>
    <scope>NUCLEOTIDE SEQUENCE [LARGE SCALE GENOMIC DNA]</scope>
    <source>
        <strain evidence="4 5">DSM 535</strain>
    </source>
</reference>
<evidence type="ECO:0000256" key="2">
    <source>
        <dbReference type="SAM" id="MobiDB-lite"/>
    </source>
</evidence>
<dbReference type="InterPro" id="IPR011051">
    <property type="entry name" value="RmlC_Cupin_sf"/>
</dbReference>
<evidence type="ECO:0000259" key="3">
    <source>
        <dbReference type="PROSITE" id="PS50943"/>
    </source>
</evidence>
<keyword evidence="5" id="KW-1185">Reference proteome</keyword>
<dbReference type="InterPro" id="IPR001387">
    <property type="entry name" value="Cro/C1-type_HTH"/>
</dbReference>
<dbReference type="GO" id="GO:0003677">
    <property type="term" value="F:DNA binding"/>
    <property type="evidence" value="ECO:0007669"/>
    <property type="project" value="UniProtKB-KW"/>
</dbReference>
<sequence length="207" mass="21922">MTRPATAADAPDDRNAPAGAEAEREAIVRSIGPKVRRLRHQAGLSLQQLARLAEVSSAAIHKVEKGDMVPTVTTLLKLAAALHRPIGYFVDADGEPTAVAHVVRADRRPEVGPPLPGAVRHGITGPTGRFTLHGTVTEVSPGGTLEIPPRSGEDLVTVLEGSVEFEVVPERHLLDEGDAVHFPADHEVRCHNPAGSPARLLWVSTGS</sequence>
<dbReference type="SUPFAM" id="SSF51182">
    <property type="entry name" value="RmlC-like cupins"/>
    <property type="match status" value="1"/>
</dbReference>
<dbReference type="InterPro" id="IPR013096">
    <property type="entry name" value="Cupin_2"/>
</dbReference>
<protein>
    <submittedName>
        <fullName evidence="4">DNA-binding transcriptional repressor PuuR</fullName>
    </submittedName>
</protein>
<dbReference type="Proteomes" id="UP000194360">
    <property type="component" value="Unassembled WGS sequence"/>
</dbReference>
<dbReference type="Pfam" id="PF07883">
    <property type="entry name" value="Cupin_2"/>
    <property type="match status" value="1"/>
</dbReference>
<dbReference type="Gene3D" id="1.10.260.40">
    <property type="entry name" value="lambda repressor-like DNA-binding domains"/>
    <property type="match status" value="1"/>
</dbReference>
<dbReference type="CDD" id="cd02209">
    <property type="entry name" value="cupin_XRE_C"/>
    <property type="match status" value="1"/>
</dbReference>
<dbReference type="RefSeq" id="WP_085910776.1">
    <property type="nucleotide sequence ID" value="NZ_AP018920.1"/>
</dbReference>
<dbReference type="GO" id="GO:0003700">
    <property type="term" value="F:DNA-binding transcription factor activity"/>
    <property type="evidence" value="ECO:0007669"/>
    <property type="project" value="TreeGrafter"/>
</dbReference>
<gene>
    <name evidence="4" type="ORF">BG845_00426</name>
</gene>
<feature type="region of interest" description="Disordered" evidence="2">
    <location>
        <begin position="1"/>
        <end position="24"/>
    </location>
</feature>
<evidence type="ECO:0000313" key="5">
    <source>
        <dbReference type="Proteomes" id="UP000194360"/>
    </source>
</evidence>
<dbReference type="PANTHER" id="PTHR46797">
    <property type="entry name" value="HTH-TYPE TRANSCRIPTIONAL REGULATOR"/>
    <property type="match status" value="1"/>
</dbReference>
<organism evidence="4 5">
    <name type="scientific">Pseudonocardia autotrophica</name>
    <name type="common">Amycolata autotrophica</name>
    <name type="synonym">Nocardia autotrophica</name>
    <dbReference type="NCBI Taxonomy" id="2074"/>
    <lineage>
        <taxon>Bacteria</taxon>
        <taxon>Bacillati</taxon>
        <taxon>Actinomycetota</taxon>
        <taxon>Actinomycetes</taxon>
        <taxon>Pseudonocardiales</taxon>
        <taxon>Pseudonocardiaceae</taxon>
        <taxon>Pseudonocardia</taxon>
    </lineage>
</organism>
<feature type="compositionally biased region" description="Basic and acidic residues" evidence="2">
    <location>
        <begin position="11"/>
        <end position="24"/>
    </location>
</feature>
<dbReference type="InterPro" id="IPR014710">
    <property type="entry name" value="RmlC-like_jellyroll"/>
</dbReference>
<dbReference type="EMBL" id="MIGB01000002">
    <property type="protein sequence ID" value="OSY43483.1"/>
    <property type="molecule type" value="Genomic_DNA"/>
</dbReference>
<dbReference type="AlphaFoldDB" id="A0A1Y2N7Q5"/>
<name>A0A1Y2N7Q5_PSEAH</name>
<dbReference type="Pfam" id="PF13560">
    <property type="entry name" value="HTH_31"/>
    <property type="match status" value="1"/>
</dbReference>
<evidence type="ECO:0000313" key="4">
    <source>
        <dbReference type="EMBL" id="OSY43483.1"/>
    </source>
</evidence>
<dbReference type="STRING" id="2074.BG845_00426"/>
<proteinExistence type="predicted"/>
<accession>A0A1Y2N7Q5</accession>
<dbReference type="InterPro" id="IPR050807">
    <property type="entry name" value="TransReg_Diox_bact_type"/>
</dbReference>
<keyword evidence="1 4" id="KW-0238">DNA-binding</keyword>
<dbReference type="OrthoDB" id="5114244at2"/>
<dbReference type="SUPFAM" id="SSF47413">
    <property type="entry name" value="lambda repressor-like DNA-binding domains"/>
    <property type="match status" value="1"/>
</dbReference>
<dbReference type="CDD" id="cd00093">
    <property type="entry name" value="HTH_XRE"/>
    <property type="match status" value="1"/>
</dbReference>
<dbReference type="PROSITE" id="PS50943">
    <property type="entry name" value="HTH_CROC1"/>
    <property type="match status" value="1"/>
</dbReference>